<name>A0A382JJU7_9ZZZZ</name>
<dbReference type="EMBL" id="UINC01074625">
    <property type="protein sequence ID" value="SVC12008.1"/>
    <property type="molecule type" value="Genomic_DNA"/>
</dbReference>
<dbReference type="AlphaFoldDB" id="A0A382JJU7"/>
<reference evidence="1" key="1">
    <citation type="submission" date="2018-05" db="EMBL/GenBank/DDBJ databases">
        <authorList>
            <person name="Lanie J.A."/>
            <person name="Ng W.-L."/>
            <person name="Kazmierczak K.M."/>
            <person name="Andrzejewski T.M."/>
            <person name="Davidsen T.M."/>
            <person name="Wayne K.J."/>
            <person name="Tettelin H."/>
            <person name="Glass J.I."/>
            <person name="Rusch D."/>
            <person name="Podicherti R."/>
            <person name="Tsui H.-C.T."/>
            <person name="Winkler M.E."/>
        </authorList>
    </citation>
    <scope>NUCLEOTIDE SEQUENCE</scope>
</reference>
<proteinExistence type="predicted"/>
<organism evidence="1">
    <name type="scientific">marine metagenome</name>
    <dbReference type="NCBI Taxonomy" id="408172"/>
    <lineage>
        <taxon>unclassified sequences</taxon>
        <taxon>metagenomes</taxon>
        <taxon>ecological metagenomes</taxon>
    </lineage>
</organism>
<sequence length="71" mass="8074">MGGKDIKILKWGNLPCLHPHLALLEKQRQSPETVSTSLDFTRRRSSWIPMVSYPEGVGGNEETWDMETSCK</sequence>
<evidence type="ECO:0000313" key="1">
    <source>
        <dbReference type="EMBL" id="SVC12008.1"/>
    </source>
</evidence>
<protein>
    <submittedName>
        <fullName evidence="1">Uncharacterized protein</fullName>
    </submittedName>
</protein>
<gene>
    <name evidence="1" type="ORF">METZ01_LOCUS264862</name>
</gene>
<accession>A0A382JJU7</accession>